<dbReference type="InterPro" id="IPR031432">
    <property type="entry name" value="MGP1"/>
</dbReference>
<accession>A0AAE0BVR2</accession>
<dbReference type="PANTHER" id="PTHR36013:SF2">
    <property type="entry name" value="ATP SYNTHASE 24 KDA SUBUNIT, MITOCHONDRIAL-RELATED"/>
    <property type="match status" value="1"/>
</dbReference>
<evidence type="ECO:0000313" key="1">
    <source>
        <dbReference type="EMBL" id="KAK3242667.1"/>
    </source>
</evidence>
<dbReference type="Proteomes" id="UP001190700">
    <property type="component" value="Unassembled WGS sequence"/>
</dbReference>
<comment type="caution">
    <text evidence="1">The sequence shown here is derived from an EMBL/GenBank/DDBJ whole genome shotgun (WGS) entry which is preliminary data.</text>
</comment>
<evidence type="ECO:0000313" key="2">
    <source>
        <dbReference type="Proteomes" id="UP001190700"/>
    </source>
</evidence>
<dbReference type="AlphaFoldDB" id="A0AAE0BVR2"/>
<protein>
    <submittedName>
        <fullName evidence="1">Uncharacterized protein</fullName>
    </submittedName>
</protein>
<dbReference type="PANTHER" id="PTHR36013">
    <property type="entry name" value="ATP SYNTHASE 24 KDA SUBUNIT, MITOCHONDRIAL-RELATED"/>
    <property type="match status" value="1"/>
</dbReference>
<proteinExistence type="predicted"/>
<keyword evidence="2" id="KW-1185">Reference proteome</keyword>
<reference evidence="1 2" key="1">
    <citation type="journal article" date="2015" name="Genome Biol. Evol.">
        <title>Comparative Genomics of a Bacterivorous Green Alga Reveals Evolutionary Causalities and Consequences of Phago-Mixotrophic Mode of Nutrition.</title>
        <authorList>
            <person name="Burns J.A."/>
            <person name="Paasch A."/>
            <person name="Narechania A."/>
            <person name="Kim E."/>
        </authorList>
    </citation>
    <scope>NUCLEOTIDE SEQUENCE [LARGE SCALE GENOMIC DNA]</scope>
    <source>
        <strain evidence="1 2">PLY_AMNH</strain>
    </source>
</reference>
<name>A0AAE0BVR2_9CHLO</name>
<sequence>MAARIFRSVASVAGQAQSRSFAAKAAPEADIVGTIFKQQQQKFRALLAETDKLQLPLSGEPAEVKAYVASMDKIKTKVGIPPVQKRMESAIKFTYGIAPDMRSFLQAESALRADMGVPDTLGTEEKLAAALDKVEKSIGGPLLKTDAKGMAAFKKEVAAIEKSLALPSMAKIEEGFKLEEATAMVEDIKNKAIQDMEMAKRRDGLEFITIDPASIKV</sequence>
<organism evidence="1 2">
    <name type="scientific">Cymbomonas tetramitiformis</name>
    <dbReference type="NCBI Taxonomy" id="36881"/>
    <lineage>
        <taxon>Eukaryota</taxon>
        <taxon>Viridiplantae</taxon>
        <taxon>Chlorophyta</taxon>
        <taxon>Pyramimonadophyceae</taxon>
        <taxon>Pyramimonadales</taxon>
        <taxon>Pyramimonadaceae</taxon>
        <taxon>Cymbomonas</taxon>
    </lineage>
</organism>
<gene>
    <name evidence="1" type="ORF">CYMTET_47653</name>
</gene>
<dbReference type="Pfam" id="PF15704">
    <property type="entry name" value="Mt_ATP_synt"/>
    <property type="match status" value="1"/>
</dbReference>
<dbReference type="EMBL" id="LGRX02033140">
    <property type="protein sequence ID" value="KAK3242667.1"/>
    <property type="molecule type" value="Genomic_DNA"/>
</dbReference>